<organism evidence="4 5">
    <name type="scientific">Desulfomarina profundi</name>
    <dbReference type="NCBI Taxonomy" id="2772557"/>
    <lineage>
        <taxon>Bacteria</taxon>
        <taxon>Pseudomonadati</taxon>
        <taxon>Thermodesulfobacteriota</taxon>
        <taxon>Desulfobulbia</taxon>
        <taxon>Desulfobulbales</taxon>
        <taxon>Desulfobulbaceae</taxon>
        <taxon>Desulfomarina</taxon>
    </lineage>
</organism>
<reference evidence="4" key="1">
    <citation type="submission" date="2020-09" db="EMBL/GenBank/DDBJ databases">
        <title>Desulfogranum mesoprofundum gen. nov., sp. nov., a novel mesophilic, sulfate-reducing chemolithoautotroph isolated from a deep-sea hydrothermal vent chimney in the Suiyo Seamount.</title>
        <authorList>
            <person name="Hashimoto Y."/>
            <person name="Nakagawa S."/>
        </authorList>
    </citation>
    <scope>NUCLEOTIDE SEQUENCE</scope>
    <source>
        <strain evidence="4">KT2</strain>
    </source>
</reference>
<keyword evidence="5" id="KW-1185">Reference proteome</keyword>
<evidence type="ECO:0000313" key="5">
    <source>
        <dbReference type="Proteomes" id="UP000826725"/>
    </source>
</evidence>
<feature type="domain" description="ORC1/DEAH AAA+ ATPase" evidence="3">
    <location>
        <begin position="45"/>
        <end position="169"/>
    </location>
</feature>
<evidence type="ECO:0000256" key="2">
    <source>
        <dbReference type="SAM" id="Phobius"/>
    </source>
</evidence>
<evidence type="ECO:0000259" key="3">
    <source>
        <dbReference type="Pfam" id="PF13401"/>
    </source>
</evidence>
<dbReference type="GO" id="GO:0016887">
    <property type="term" value="F:ATP hydrolysis activity"/>
    <property type="evidence" value="ECO:0007669"/>
    <property type="project" value="InterPro"/>
</dbReference>
<sequence length="597" mass="67559">MENNSEQSIQSIFPVTLEDDQFFGGGGRGLLLEEMVQVVIQGIPLLVLTGDEGSGKTVICEKLEKQVKGDCQVVFFPRTVESFEDVIRIIATAVGISNSEITDGSSLRDLLKAIAGFLLEENRKLLIIFDEAENIYLATLERIRKMLGQMTEAGVHLYVLFSGRPSFLENFDQLVICDFKAVEERHFRLEPLSPEETATFIRGSWNLMSGHLSVKEPDGDVIERIIEISQGNFRMVKKLLAEVIAPQGDDTSFMVLLDTVAIDEEEPAARWKWPVFSLKGVRDDFILKPLLPWFSGIICLLLVLFFVLRTSNHENEKIHPLQVSEKPVQLDRMAQPQKANKNPTAAKRSSVTGFPDNQEKTVSEIRQAKKKQVPVAAGIPDNGRQSLPAGVKGEKEEEQKPVQSVLIRPVEKIDVATRETIPEKKKDGKKPTHTSQIVLQKDPVIELHPSPYIKRKVGRKIEARKSVIKVRPRSEVHRAAKGTRQTPEQLYLARLAAGNLWRSGSRDNMYTIQLMALTAQDAEKNFKQMLAQDDYRRVAHNFFIFRKKTRPRTLFVFYGEYPTIAQARSERKSIPRFLQKHKPYAISIKGAVAKVRK</sequence>
<gene>
    <name evidence="4" type="ORF">DGMP_03650</name>
</gene>
<protein>
    <recommendedName>
        <fullName evidence="3">ORC1/DEAH AAA+ ATPase domain-containing protein</fullName>
    </recommendedName>
</protein>
<dbReference type="KEGG" id="dbk:DGMP_03650"/>
<evidence type="ECO:0000313" key="4">
    <source>
        <dbReference type="EMBL" id="BCL59672.1"/>
    </source>
</evidence>
<dbReference type="Proteomes" id="UP000826725">
    <property type="component" value="Chromosome"/>
</dbReference>
<dbReference type="InterPro" id="IPR049945">
    <property type="entry name" value="AAA_22"/>
</dbReference>
<keyword evidence="2" id="KW-0812">Transmembrane</keyword>
<proteinExistence type="predicted"/>
<dbReference type="InterPro" id="IPR052026">
    <property type="entry name" value="ExeA_AAA_ATPase_DNA-bind"/>
</dbReference>
<keyword evidence="2" id="KW-1133">Transmembrane helix</keyword>
<dbReference type="Pfam" id="PF13401">
    <property type="entry name" value="AAA_22"/>
    <property type="match status" value="1"/>
</dbReference>
<keyword evidence="2" id="KW-0472">Membrane</keyword>
<dbReference type="AlphaFoldDB" id="A0A8D5FTN0"/>
<dbReference type="PANTHER" id="PTHR35894:SF1">
    <property type="entry name" value="PHOSPHORIBULOKINASE _ URIDINE KINASE FAMILY"/>
    <property type="match status" value="1"/>
</dbReference>
<dbReference type="EMBL" id="AP024086">
    <property type="protein sequence ID" value="BCL59672.1"/>
    <property type="molecule type" value="Genomic_DNA"/>
</dbReference>
<feature type="region of interest" description="Disordered" evidence="1">
    <location>
        <begin position="327"/>
        <end position="402"/>
    </location>
</feature>
<feature type="transmembrane region" description="Helical" evidence="2">
    <location>
        <begin position="290"/>
        <end position="308"/>
    </location>
</feature>
<feature type="compositionally biased region" description="Basic and acidic residues" evidence="1">
    <location>
        <begin position="357"/>
        <end position="367"/>
    </location>
</feature>
<feature type="compositionally biased region" description="Polar residues" evidence="1">
    <location>
        <begin position="337"/>
        <end position="352"/>
    </location>
</feature>
<name>A0A8D5FTN0_9BACT</name>
<evidence type="ECO:0000256" key="1">
    <source>
        <dbReference type="SAM" id="MobiDB-lite"/>
    </source>
</evidence>
<dbReference type="PANTHER" id="PTHR35894">
    <property type="entry name" value="GENERAL SECRETION PATHWAY PROTEIN A-RELATED"/>
    <property type="match status" value="1"/>
</dbReference>
<dbReference type="RefSeq" id="WP_228855873.1">
    <property type="nucleotide sequence ID" value="NZ_AP024086.1"/>
</dbReference>
<accession>A0A8D5FTN0</accession>